<reference evidence="4" key="2">
    <citation type="journal article" date="2019" name="Int. J. Syst. Evol. Microbiol.">
        <title>The Global Catalogue of Microorganisms (GCM) 10K type strain sequencing project: providing services to taxonomists for standard genome sequencing and annotation.</title>
        <authorList>
            <consortium name="The Broad Institute Genomics Platform"/>
            <consortium name="The Broad Institute Genome Sequencing Center for Infectious Disease"/>
            <person name="Wu L."/>
            <person name="Ma J."/>
        </authorList>
    </citation>
    <scope>NUCLEOTIDE SEQUENCE [LARGE SCALE GENOMIC DNA]</scope>
    <source>
        <strain evidence="4">NBRC 107715</strain>
    </source>
</reference>
<dbReference type="AlphaFoldDB" id="A0A512JCQ9"/>
<protein>
    <submittedName>
        <fullName evidence="1">Uncharacterized protein</fullName>
    </submittedName>
</protein>
<organism evidence="1 3">
    <name type="scientific">Methylobacterium oxalidis</name>
    <dbReference type="NCBI Taxonomy" id="944322"/>
    <lineage>
        <taxon>Bacteria</taxon>
        <taxon>Pseudomonadati</taxon>
        <taxon>Pseudomonadota</taxon>
        <taxon>Alphaproteobacteria</taxon>
        <taxon>Hyphomicrobiales</taxon>
        <taxon>Methylobacteriaceae</taxon>
        <taxon>Methylobacterium</taxon>
    </lineage>
</organism>
<reference evidence="2" key="4">
    <citation type="submission" date="2023-01" db="EMBL/GenBank/DDBJ databases">
        <title>Draft genome sequence of Methylobacterium oxalidis strain NBRC 107715.</title>
        <authorList>
            <person name="Sun Q."/>
            <person name="Mori K."/>
        </authorList>
    </citation>
    <scope>NUCLEOTIDE SEQUENCE</scope>
    <source>
        <strain evidence="2">NBRC 107715</strain>
    </source>
</reference>
<sequence>MQSLAAVCLNIAKLPAKLVEWLIARGGALAWARKSAEHSRQSANEKESGSYQSENVYGDQGLEARYNAAIEDLEDRFGQRFPADYHAKLGMDARYIYDHGVSRTAAVDSMSSAIAKALQEGASISQAADAGAASIGFREESTGKEQQV</sequence>
<reference evidence="1 3" key="3">
    <citation type="submission" date="2019-07" db="EMBL/GenBank/DDBJ databases">
        <title>Whole genome shotgun sequence of Methylobacterium oxalidis NBRC 107715.</title>
        <authorList>
            <person name="Hosoyama A."/>
            <person name="Uohara A."/>
            <person name="Ohji S."/>
            <person name="Ichikawa N."/>
        </authorList>
    </citation>
    <scope>NUCLEOTIDE SEQUENCE [LARGE SCALE GENOMIC DNA]</scope>
    <source>
        <strain evidence="1 3">NBRC 107715</strain>
    </source>
</reference>
<evidence type="ECO:0000313" key="1">
    <source>
        <dbReference type="EMBL" id="GEP07764.1"/>
    </source>
</evidence>
<reference evidence="2" key="1">
    <citation type="journal article" date="2014" name="Int. J. Syst. Evol. Microbiol.">
        <title>Complete genome of a new Firmicutes species belonging to the dominant human colonic microbiota ('Ruminococcus bicirculans') reveals two chromosomes and a selective capacity to utilize plant glucans.</title>
        <authorList>
            <consortium name="NISC Comparative Sequencing Program"/>
            <person name="Wegmann U."/>
            <person name="Louis P."/>
            <person name="Goesmann A."/>
            <person name="Henrissat B."/>
            <person name="Duncan S.H."/>
            <person name="Flint H.J."/>
        </authorList>
    </citation>
    <scope>NUCLEOTIDE SEQUENCE</scope>
    <source>
        <strain evidence="2">NBRC 107715</strain>
    </source>
</reference>
<name>A0A512JCQ9_9HYPH</name>
<evidence type="ECO:0000313" key="2">
    <source>
        <dbReference type="EMBL" id="GLS66012.1"/>
    </source>
</evidence>
<proteinExistence type="predicted"/>
<dbReference type="EMBL" id="BSPK01000087">
    <property type="protein sequence ID" value="GLS66012.1"/>
    <property type="molecule type" value="Genomic_DNA"/>
</dbReference>
<dbReference type="Proteomes" id="UP000321960">
    <property type="component" value="Unassembled WGS sequence"/>
</dbReference>
<dbReference type="Proteomes" id="UP001156856">
    <property type="component" value="Unassembled WGS sequence"/>
</dbReference>
<dbReference type="EMBL" id="BJZU01000182">
    <property type="protein sequence ID" value="GEP07764.1"/>
    <property type="molecule type" value="Genomic_DNA"/>
</dbReference>
<evidence type="ECO:0000313" key="3">
    <source>
        <dbReference type="Proteomes" id="UP000321960"/>
    </source>
</evidence>
<gene>
    <name evidence="2" type="ORF">GCM10007888_43940</name>
    <name evidence="1" type="ORF">MOX02_58020</name>
</gene>
<dbReference type="RefSeq" id="WP_147029175.1">
    <property type="nucleotide sequence ID" value="NZ_BJZU01000182.1"/>
</dbReference>
<evidence type="ECO:0000313" key="4">
    <source>
        <dbReference type="Proteomes" id="UP001156856"/>
    </source>
</evidence>
<accession>A0A512JCQ9</accession>
<keyword evidence="4" id="KW-1185">Reference proteome</keyword>
<comment type="caution">
    <text evidence="1">The sequence shown here is derived from an EMBL/GenBank/DDBJ whole genome shotgun (WGS) entry which is preliminary data.</text>
</comment>